<dbReference type="GO" id="GO:0005524">
    <property type="term" value="F:ATP binding"/>
    <property type="evidence" value="ECO:0007669"/>
    <property type="project" value="UniProtKB-KW"/>
</dbReference>
<dbReference type="EMBL" id="CCNB01000045">
    <property type="protein sequence ID" value="CDX46171.1"/>
    <property type="molecule type" value="Genomic_DNA"/>
</dbReference>
<dbReference type="GO" id="GO:0016020">
    <property type="term" value="C:membrane"/>
    <property type="evidence" value="ECO:0007669"/>
    <property type="project" value="InterPro"/>
</dbReference>
<dbReference type="GO" id="GO:0016887">
    <property type="term" value="F:ATP hydrolysis activity"/>
    <property type="evidence" value="ECO:0007669"/>
    <property type="project" value="InterPro"/>
</dbReference>
<evidence type="ECO:0000256" key="2">
    <source>
        <dbReference type="ARBA" id="ARBA00022448"/>
    </source>
</evidence>
<dbReference type="Pfam" id="PF00005">
    <property type="entry name" value="ABC_tran"/>
    <property type="match status" value="1"/>
</dbReference>
<comment type="similarity">
    <text evidence="1">Belongs to the ABC transporter superfamily.</text>
</comment>
<gene>
    <name evidence="6" type="primary">rfbE</name>
    <name evidence="6" type="ORF">MPLDJ20_80233</name>
</gene>
<accession>A0A090FQI1</accession>
<dbReference type="Proteomes" id="UP000046373">
    <property type="component" value="Unassembled WGS sequence"/>
</dbReference>
<dbReference type="PANTHER" id="PTHR46743">
    <property type="entry name" value="TEICHOIC ACIDS EXPORT ATP-BINDING PROTEIN TAGH"/>
    <property type="match status" value="1"/>
</dbReference>
<dbReference type="PROSITE" id="PS50893">
    <property type="entry name" value="ABC_TRANSPORTER_2"/>
    <property type="match status" value="1"/>
</dbReference>
<sequence>MSYIRLENVSVAFPVFNAASRSFKNRVLSVATGGAIERRHDGNIVVKGLERINLDIHEGERIGLVGHNGSGKTTLLRVLSGIYTPTSGTADVDGECVSLINISLGIDPEATGRENIRLRAAMMGLTRSKLGERLDEIAEFSGLGDFLDMPFRTYSSGMQLRLAFATSTSVRPEILIMDEWLSTGDEDFKERANRRLREIVNSTKILVLASHSKELLLQNCTRIVWLEHGRIRLDGAASDVAAQYFSS</sequence>
<protein>
    <submittedName>
        <fullName evidence="6">O-antigen export system ATP-binding protein RfbE</fullName>
    </submittedName>
</protein>
<dbReference type="CDD" id="cd03220">
    <property type="entry name" value="ABC_KpsT_Wzt"/>
    <property type="match status" value="1"/>
</dbReference>
<keyword evidence="2" id="KW-0813">Transport</keyword>
<evidence type="ECO:0000256" key="1">
    <source>
        <dbReference type="ARBA" id="ARBA00005417"/>
    </source>
</evidence>
<evidence type="ECO:0000256" key="4">
    <source>
        <dbReference type="ARBA" id="ARBA00022840"/>
    </source>
</evidence>
<dbReference type="SMART" id="SM00382">
    <property type="entry name" value="AAA"/>
    <property type="match status" value="1"/>
</dbReference>
<dbReference type="AlphaFoldDB" id="A0A090FQI1"/>
<feature type="domain" description="ABC transporter" evidence="5">
    <location>
        <begin position="4"/>
        <end position="245"/>
    </location>
</feature>
<reference evidence="6 7" key="1">
    <citation type="submission" date="2014-08" db="EMBL/GenBank/DDBJ databases">
        <authorList>
            <person name="Moulin Lionel"/>
        </authorList>
    </citation>
    <scope>NUCLEOTIDE SEQUENCE [LARGE SCALE GENOMIC DNA]</scope>
</reference>
<evidence type="ECO:0000256" key="3">
    <source>
        <dbReference type="ARBA" id="ARBA00022741"/>
    </source>
</evidence>
<dbReference type="PANTHER" id="PTHR46743:SF2">
    <property type="entry name" value="TEICHOIC ACIDS EXPORT ATP-BINDING PROTEIN TAGH"/>
    <property type="match status" value="1"/>
</dbReference>
<organism evidence="6 7">
    <name type="scientific">Mesorhizobium plurifarium</name>
    <dbReference type="NCBI Taxonomy" id="69974"/>
    <lineage>
        <taxon>Bacteria</taxon>
        <taxon>Pseudomonadati</taxon>
        <taxon>Pseudomonadota</taxon>
        <taxon>Alphaproteobacteria</taxon>
        <taxon>Hyphomicrobiales</taxon>
        <taxon>Phyllobacteriaceae</taxon>
        <taxon>Mesorhizobium</taxon>
    </lineage>
</organism>
<dbReference type="GeneID" id="31893687"/>
<dbReference type="InterPro" id="IPR003439">
    <property type="entry name" value="ABC_transporter-like_ATP-bd"/>
</dbReference>
<evidence type="ECO:0000313" key="7">
    <source>
        <dbReference type="Proteomes" id="UP000046373"/>
    </source>
</evidence>
<evidence type="ECO:0000313" key="6">
    <source>
        <dbReference type="EMBL" id="CDX46171.1"/>
    </source>
</evidence>
<dbReference type="InterPro" id="IPR003593">
    <property type="entry name" value="AAA+_ATPase"/>
</dbReference>
<name>A0A090FQI1_MESPL</name>
<dbReference type="SUPFAM" id="SSF52540">
    <property type="entry name" value="P-loop containing nucleoside triphosphate hydrolases"/>
    <property type="match status" value="1"/>
</dbReference>
<dbReference type="GO" id="GO:0140359">
    <property type="term" value="F:ABC-type transporter activity"/>
    <property type="evidence" value="ECO:0007669"/>
    <property type="project" value="InterPro"/>
</dbReference>
<keyword evidence="4 6" id="KW-0067">ATP-binding</keyword>
<dbReference type="InterPro" id="IPR015860">
    <property type="entry name" value="ABC_transpr_TagH-like"/>
</dbReference>
<dbReference type="Gene3D" id="3.40.50.300">
    <property type="entry name" value="P-loop containing nucleotide triphosphate hydrolases"/>
    <property type="match status" value="1"/>
</dbReference>
<keyword evidence="3" id="KW-0547">Nucleotide-binding</keyword>
<proteinExistence type="inferred from homology"/>
<evidence type="ECO:0000259" key="5">
    <source>
        <dbReference type="PROSITE" id="PS50893"/>
    </source>
</evidence>
<dbReference type="InterPro" id="IPR050683">
    <property type="entry name" value="Bact_Polysacc_Export_ATP-bd"/>
</dbReference>
<dbReference type="InterPro" id="IPR027417">
    <property type="entry name" value="P-loop_NTPase"/>
</dbReference>